<sequence length="50" mass="5046">MSASPATVSYDDLFTSHMSDEALESMGGISATAQAGASLYSSYDASGCTC</sequence>
<dbReference type="KEGG" id="mrh:MycrhN_1489"/>
<dbReference type="EMBL" id="CP003169">
    <property type="protein sequence ID" value="AEV72105.1"/>
    <property type="molecule type" value="Genomic_DNA"/>
</dbReference>
<dbReference type="HOGENOM" id="CLU_3120091_0_0_11"/>
<gene>
    <name evidence="1" type="ordered locus">MycrhN_1489</name>
</gene>
<dbReference type="Proteomes" id="UP000005442">
    <property type="component" value="Chromosome"/>
</dbReference>
<evidence type="ECO:0000313" key="2">
    <source>
        <dbReference type="Proteomes" id="UP000005442"/>
    </source>
</evidence>
<dbReference type="AlphaFoldDB" id="G8RHV5"/>
<dbReference type="RefSeq" id="WP_014209920.1">
    <property type="nucleotide sequence ID" value="NC_016604.1"/>
</dbReference>
<organism evidence="1 2">
    <name type="scientific">Mycolicibacterium rhodesiae (strain NBB3)</name>
    <name type="common">Mycobacterium rhodesiae</name>
    <dbReference type="NCBI Taxonomy" id="710685"/>
    <lineage>
        <taxon>Bacteria</taxon>
        <taxon>Bacillati</taxon>
        <taxon>Actinomycetota</taxon>
        <taxon>Actinomycetes</taxon>
        <taxon>Mycobacteriales</taxon>
        <taxon>Mycobacteriaceae</taxon>
        <taxon>Mycolicibacterium</taxon>
    </lineage>
</organism>
<name>G8RHV5_MYCRN</name>
<accession>G8RHV5</accession>
<keyword evidence="2" id="KW-1185">Reference proteome</keyword>
<evidence type="ECO:0000313" key="1">
    <source>
        <dbReference type="EMBL" id="AEV72105.1"/>
    </source>
</evidence>
<protein>
    <submittedName>
        <fullName evidence="1">Uncharacterized protein</fullName>
    </submittedName>
</protein>
<proteinExistence type="predicted"/>
<reference evidence="1 2" key="1">
    <citation type="submission" date="2011-12" db="EMBL/GenBank/DDBJ databases">
        <title>Complete sequence of Mycobacterium rhodesiae NBB3.</title>
        <authorList>
            <consortium name="US DOE Joint Genome Institute"/>
            <person name="Lucas S."/>
            <person name="Han J."/>
            <person name="Lapidus A."/>
            <person name="Cheng J.-F."/>
            <person name="Goodwin L."/>
            <person name="Pitluck S."/>
            <person name="Peters L."/>
            <person name="Mikhailova N."/>
            <person name="Gu W."/>
            <person name="Detter J.C."/>
            <person name="Han C."/>
            <person name="Tapia R."/>
            <person name="Land M."/>
            <person name="Hauser L."/>
            <person name="Kyrpides N."/>
            <person name="Ivanova N."/>
            <person name="Pagani I."/>
            <person name="Mattes T."/>
            <person name="Holmes A."/>
            <person name="Rutledge P."/>
            <person name="Paulsen I."/>
            <person name="Coleman N."/>
            <person name="Woyke T."/>
        </authorList>
    </citation>
    <scope>NUCLEOTIDE SEQUENCE [LARGE SCALE GENOMIC DNA]</scope>
    <source>
        <strain evidence="1 2">NBB3</strain>
    </source>
</reference>
<dbReference type="PATRIC" id="fig|710685.3.peg.1495"/>
<dbReference type="STRING" id="710685.MycrhN_1489"/>